<evidence type="ECO:0000313" key="2">
    <source>
        <dbReference type="EMBL" id="KAF0905850.1"/>
    </source>
</evidence>
<organism evidence="2 3">
    <name type="scientific">Oryza meyeriana var. granulata</name>
    <dbReference type="NCBI Taxonomy" id="110450"/>
    <lineage>
        <taxon>Eukaryota</taxon>
        <taxon>Viridiplantae</taxon>
        <taxon>Streptophyta</taxon>
        <taxon>Embryophyta</taxon>
        <taxon>Tracheophyta</taxon>
        <taxon>Spermatophyta</taxon>
        <taxon>Magnoliopsida</taxon>
        <taxon>Liliopsida</taxon>
        <taxon>Poales</taxon>
        <taxon>Poaceae</taxon>
        <taxon>BOP clade</taxon>
        <taxon>Oryzoideae</taxon>
        <taxon>Oryzeae</taxon>
        <taxon>Oryzinae</taxon>
        <taxon>Oryza</taxon>
        <taxon>Oryza meyeriana</taxon>
    </lineage>
</organism>
<dbReference type="EMBL" id="SPHZ02000007">
    <property type="protein sequence ID" value="KAF0905850.1"/>
    <property type="molecule type" value="Genomic_DNA"/>
</dbReference>
<keyword evidence="3" id="KW-1185">Reference proteome</keyword>
<dbReference type="AlphaFoldDB" id="A0A6G1D0F9"/>
<dbReference type="Proteomes" id="UP000479710">
    <property type="component" value="Unassembled WGS sequence"/>
</dbReference>
<evidence type="ECO:0000313" key="3">
    <source>
        <dbReference type="Proteomes" id="UP000479710"/>
    </source>
</evidence>
<reference evidence="2 3" key="1">
    <citation type="submission" date="2019-11" db="EMBL/GenBank/DDBJ databases">
        <title>Whole genome sequence of Oryza granulata.</title>
        <authorList>
            <person name="Li W."/>
        </authorList>
    </citation>
    <scope>NUCLEOTIDE SEQUENCE [LARGE SCALE GENOMIC DNA]</scope>
    <source>
        <strain evidence="3">cv. Menghai</strain>
        <tissue evidence="2">Leaf</tissue>
    </source>
</reference>
<gene>
    <name evidence="2" type="ORF">E2562_008885</name>
</gene>
<proteinExistence type="predicted"/>
<accession>A0A6G1D0F9</accession>
<name>A0A6G1D0F9_9ORYZ</name>
<evidence type="ECO:0000256" key="1">
    <source>
        <dbReference type="SAM" id="MobiDB-lite"/>
    </source>
</evidence>
<protein>
    <submittedName>
        <fullName evidence="2">Uncharacterized protein</fullName>
    </submittedName>
</protein>
<sequence length="87" mass="8669">MPVEEPVDAAAASLPPILRRPNPSDAASSSPAPPRSASTAAFSARACGADEVREELVARVHLGGGCCSGVAAVEADLGGMELVILSN</sequence>
<feature type="compositionally biased region" description="Low complexity" evidence="1">
    <location>
        <begin position="19"/>
        <end position="41"/>
    </location>
</feature>
<comment type="caution">
    <text evidence="2">The sequence shown here is derived from an EMBL/GenBank/DDBJ whole genome shotgun (WGS) entry which is preliminary data.</text>
</comment>
<feature type="region of interest" description="Disordered" evidence="1">
    <location>
        <begin position="1"/>
        <end position="41"/>
    </location>
</feature>